<feature type="signal peptide" evidence="1">
    <location>
        <begin position="1"/>
        <end position="16"/>
    </location>
</feature>
<dbReference type="Proteomes" id="UP001278766">
    <property type="component" value="Unassembled WGS sequence"/>
</dbReference>
<evidence type="ECO:0008006" key="4">
    <source>
        <dbReference type="Google" id="ProtNLM"/>
    </source>
</evidence>
<keyword evidence="1" id="KW-0732">Signal</keyword>
<name>A0AAE0LNB8_9PEZI</name>
<dbReference type="AlphaFoldDB" id="A0AAE0LNB8"/>
<evidence type="ECO:0000313" key="3">
    <source>
        <dbReference type="Proteomes" id="UP001278766"/>
    </source>
</evidence>
<proteinExistence type="predicted"/>
<dbReference type="GeneID" id="87836880"/>
<keyword evidence="3" id="KW-1185">Reference proteome</keyword>
<reference evidence="2" key="1">
    <citation type="journal article" date="2023" name="Mol. Phylogenet. Evol.">
        <title>Genome-scale phylogeny and comparative genomics of the fungal order Sordariales.</title>
        <authorList>
            <person name="Hensen N."/>
            <person name="Bonometti L."/>
            <person name="Westerberg I."/>
            <person name="Brannstrom I.O."/>
            <person name="Guillou S."/>
            <person name="Cros-Aarteil S."/>
            <person name="Calhoun S."/>
            <person name="Haridas S."/>
            <person name="Kuo A."/>
            <person name="Mondo S."/>
            <person name="Pangilinan J."/>
            <person name="Riley R."/>
            <person name="LaButti K."/>
            <person name="Andreopoulos B."/>
            <person name="Lipzen A."/>
            <person name="Chen C."/>
            <person name="Yan M."/>
            <person name="Daum C."/>
            <person name="Ng V."/>
            <person name="Clum A."/>
            <person name="Steindorff A."/>
            <person name="Ohm R.A."/>
            <person name="Martin F."/>
            <person name="Silar P."/>
            <person name="Natvig D.O."/>
            <person name="Lalanne C."/>
            <person name="Gautier V."/>
            <person name="Ament-Velasquez S.L."/>
            <person name="Kruys A."/>
            <person name="Hutchinson M.I."/>
            <person name="Powell A.J."/>
            <person name="Barry K."/>
            <person name="Miller A.N."/>
            <person name="Grigoriev I.V."/>
            <person name="Debuchy R."/>
            <person name="Gladieux P."/>
            <person name="Hiltunen Thoren M."/>
            <person name="Johannesson H."/>
        </authorList>
    </citation>
    <scope>NUCLEOTIDE SEQUENCE</scope>
    <source>
        <strain evidence="2">CBS 168.71</strain>
    </source>
</reference>
<accession>A0AAE0LNB8</accession>
<feature type="chain" id="PRO_5041955161" description="Secreted protein" evidence="1">
    <location>
        <begin position="17"/>
        <end position="94"/>
    </location>
</feature>
<comment type="caution">
    <text evidence="2">The sequence shown here is derived from an EMBL/GenBank/DDBJ whole genome shotgun (WGS) entry which is preliminary data.</text>
</comment>
<dbReference type="EMBL" id="JAUEPN010000009">
    <property type="protein sequence ID" value="KAK3291498.1"/>
    <property type="molecule type" value="Genomic_DNA"/>
</dbReference>
<dbReference type="RefSeq" id="XP_062655012.1">
    <property type="nucleotide sequence ID" value="XM_062799932.1"/>
</dbReference>
<evidence type="ECO:0000256" key="1">
    <source>
        <dbReference type="SAM" id="SignalP"/>
    </source>
</evidence>
<protein>
    <recommendedName>
        <fullName evidence="4">Secreted protein</fullName>
    </recommendedName>
</protein>
<organism evidence="2 3">
    <name type="scientific">Chaetomium fimeti</name>
    <dbReference type="NCBI Taxonomy" id="1854472"/>
    <lineage>
        <taxon>Eukaryota</taxon>
        <taxon>Fungi</taxon>
        <taxon>Dikarya</taxon>
        <taxon>Ascomycota</taxon>
        <taxon>Pezizomycotina</taxon>
        <taxon>Sordariomycetes</taxon>
        <taxon>Sordariomycetidae</taxon>
        <taxon>Sordariales</taxon>
        <taxon>Chaetomiaceae</taxon>
        <taxon>Chaetomium</taxon>
    </lineage>
</organism>
<sequence>MGVVLLQWIGWVYVAGRYPERAIGPWLVGFGVRYRGRSCKTSFMSSQPAARLLKTFVLFVHISCRNGQRTLRAQAPRRCCADTDTSRKSGHRVT</sequence>
<evidence type="ECO:0000313" key="2">
    <source>
        <dbReference type="EMBL" id="KAK3291498.1"/>
    </source>
</evidence>
<reference evidence="2" key="2">
    <citation type="submission" date="2023-06" db="EMBL/GenBank/DDBJ databases">
        <authorList>
            <consortium name="Lawrence Berkeley National Laboratory"/>
            <person name="Haridas S."/>
            <person name="Hensen N."/>
            <person name="Bonometti L."/>
            <person name="Westerberg I."/>
            <person name="Brannstrom I.O."/>
            <person name="Guillou S."/>
            <person name="Cros-Aarteil S."/>
            <person name="Calhoun S."/>
            <person name="Kuo A."/>
            <person name="Mondo S."/>
            <person name="Pangilinan J."/>
            <person name="Riley R."/>
            <person name="Labutti K."/>
            <person name="Andreopoulos B."/>
            <person name="Lipzen A."/>
            <person name="Chen C."/>
            <person name="Yanf M."/>
            <person name="Daum C."/>
            <person name="Ng V."/>
            <person name="Clum A."/>
            <person name="Steindorff A."/>
            <person name="Ohm R."/>
            <person name="Martin F."/>
            <person name="Silar P."/>
            <person name="Natvig D."/>
            <person name="Lalanne C."/>
            <person name="Gautier V."/>
            <person name="Ament-Velasquez S.L."/>
            <person name="Kruys A."/>
            <person name="Hutchinson M.I."/>
            <person name="Powell A.J."/>
            <person name="Barry K."/>
            <person name="Miller A.N."/>
            <person name="Grigoriev I.V."/>
            <person name="Debuchy R."/>
            <person name="Gladieux P."/>
            <person name="Thoren M.H."/>
            <person name="Johannesson H."/>
        </authorList>
    </citation>
    <scope>NUCLEOTIDE SEQUENCE</scope>
    <source>
        <strain evidence="2">CBS 168.71</strain>
    </source>
</reference>
<gene>
    <name evidence="2" type="ORF">B0H64DRAFT_246972</name>
</gene>